<reference evidence="2" key="1">
    <citation type="journal article" date="2018" name="MSphere">
        <title>Ultrasensitive Capture of Human Herpes Simplex Virus Genomes Directly from Clinical Samples Reveals Extraordinarily Limited Evolution in Cell Culture.</title>
        <authorList>
            <person name="Greninger A.L."/>
            <person name="Roychoudhury P."/>
            <person name="Xie H."/>
            <person name="Casto A."/>
            <person name="Cent A."/>
            <person name="Pepper G."/>
            <person name="Koelle D.M."/>
            <person name="Huang M.L."/>
            <person name="Wald A."/>
            <person name="Johnston C."/>
            <person name="Jerome K.R."/>
        </authorList>
    </citation>
    <scope>NUCLEOTIDE SEQUENCE</scope>
    <source>
        <strain evidence="2">2011-17275</strain>
    </source>
</reference>
<evidence type="ECO:0000313" key="2">
    <source>
        <dbReference type="EMBL" id="AWW11646.1"/>
    </source>
</evidence>
<sequence>MPGTHEACATSGPRNPPETANGRLSQAWLSGETAHDLAFCVSRCLCVQSGIWGFWEASWGLFLPPPIGDLRPTQRTP</sequence>
<proteinExistence type="predicted"/>
<feature type="region of interest" description="Disordered" evidence="1">
    <location>
        <begin position="1"/>
        <end position="22"/>
    </location>
</feature>
<dbReference type="EMBL" id="MG999879">
    <property type="protein sequence ID" value="AWW11646.1"/>
    <property type="molecule type" value="Genomic_DNA"/>
</dbReference>
<accession>A0A2Z4HA13</accession>
<name>A0A2Z4HA13_HHV1</name>
<organismHost>
    <name type="scientific">Homo sapiens</name>
    <name type="common">Human</name>
    <dbReference type="NCBI Taxonomy" id="9606"/>
</organismHost>
<organism evidence="2">
    <name type="scientific">Human herpesvirus 1</name>
    <name type="common">HHV-1</name>
    <name type="synonym">Human herpes simplex virus 1</name>
    <dbReference type="NCBI Taxonomy" id="10298"/>
    <lineage>
        <taxon>Viruses</taxon>
        <taxon>Duplodnaviria</taxon>
        <taxon>Heunggongvirae</taxon>
        <taxon>Peploviricota</taxon>
        <taxon>Herviviricetes</taxon>
        <taxon>Herpesvirales</taxon>
        <taxon>Orthoherpesviridae</taxon>
        <taxon>Alphaherpesvirinae</taxon>
        <taxon>Simplexvirus</taxon>
        <taxon>Simplexvirus humanalpha1</taxon>
    </lineage>
</organism>
<evidence type="ECO:0000256" key="1">
    <source>
        <dbReference type="SAM" id="MobiDB-lite"/>
    </source>
</evidence>
<protein>
    <submittedName>
        <fullName evidence="2">Uncharacterized protein</fullName>
    </submittedName>
</protein>